<gene>
    <name evidence="1" type="ORF">LOK49_LG13G01581</name>
</gene>
<evidence type="ECO:0000313" key="1">
    <source>
        <dbReference type="EMBL" id="KAI7989305.1"/>
    </source>
</evidence>
<sequence>MPQTQPHHQQLSYQVAKTTTAVTVSGSLMVLSALMLVATVIILVIATPLMVIFSPVLVPAAITGFLILAGFSASSGFGAAAAFVFYWMYNFAAGQHPIGSDQLDRVIAGAATELKDRAEQFGQQQVN</sequence>
<protein>
    <submittedName>
        <fullName evidence="1">Uncharacterized protein</fullName>
    </submittedName>
</protein>
<dbReference type="Proteomes" id="UP001060215">
    <property type="component" value="Chromosome 14"/>
</dbReference>
<evidence type="ECO:0000313" key="2">
    <source>
        <dbReference type="Proteomes" id="UP001060215"/>
    </source>
</evidence>
<dbReference type="EMBL" id="CM045771">
    <property type="protein sequence ID" value="KAI7989305.1"/>
    <property type="molecule type" value="Genomic_DNA"/>
</dbReference>
<reference evidence="1 2" key="1">
    <citation type="journal article" date="2022" name="Plant J.">
        <title>Chromosome-level genome of Camellia lanceoleosa provides a valuable resource for understanding genome evolution and self-incompatibility.</title>
        <authorList>
            <person name="Gong W."/>
            <person name="Xiao S."/>
            <person name="Wang L."/>
            <person name="Liao Z."/>
            <person name="Chang Y."/>
            <person name="Mo W."/>
            <person name="Hu G."/>
            <person name="Li W."/>
            <person name="Zhao G."/>
            <person name="Zhu H."/>
            <person name="Hu X."/>
            <person name="Ji K."/>
            <person name="Xiang X."/>
            <person name="Song Q."/>
            <person name="Yuan D."/>
            <person name="Jin S."/>
            <person name="Zhang L."/>
        </authorList>
    </citation>
    <scope>NUCLEOTIDE SEQUENCE [LARGE SCALE GENOMIC DNA]</scope>
    <source>
        <strain evidence="1">SQ_2022a</strain>
    </source>
</reference>
<accession>A0ACC0FMQ6</accession>
<organism evidence="1 2">
    <name type="scientific">Camellia lanceoleosa</name>
    <dbReference type="NCBI Taxonomy" id="1840588"/>
    <lineage>
        <taxon>Eukaryota</taxon>
        <taxon>Viridiplantae</taxon>
        <taxon>Streptophyta</taxon>
        <taxon>Embryophyta</taxon>
        <taxon>Tracheophyta</taxon>
        <taxon>Spermatophyta</taxon>
        <taxon>Magnoliopsida</taxon>
        <taxon>eudicotyledons</taxon>
        <taxon>Gunneridae</taxon>
        <taxon>Pentapetalae</taxon>
        <taxon>asterids</taxon>
        <taxon>Ericales</taxon>
        <taxon>Theaceae</taxon>
        <taxon>Camellia</taxon>
    </lineage>
</organism>
<comment type="caution">
    <text evidence="1">The sequence shown here is derived from an EMBL/GenBank/DDBJ whole genome shotgun (WGS) entry which is preliminary data.</text>
</comment>
<keyword evidence="2" id="KW-1185">Reference proteome</keyword>
<proteinExistence type="predicted"/>
<name>A0ACC0FMQ6_9ERIC</name>